<dbReference type="InterPro" id="IPR037175">
    <property type="entry name" value="KFase_sf"/>
</dbReference>
<evidence type="ECO:0000313" key="2">
    <source>
        <dbReference type="Proteomes" id="UP001501676"/>
    </source>
</evidence>
<name>A0ABP6T9M1_9ACTN</name>
<accession>A0ABP6T9M1</accession>
<evidence type="ECO:0008006" key="3">
    <source>
        <dbReference type="Google" id="ProtNLM"/>
    </source>
</evidence>
<dbReference type="EMBL" id="BAAAYN010000052">
    <property type="protein sequence ID" value="GAA3396094.1"/>
    <property type="molecule type" value="Genomic_DNA"/>
</dbReference>
<dbReference type="SUPFAM" id="SSF102198">
    <property type="entry name" value="Putative cyclase"/>
    <property type="match status" value="1"/>
</dbReference>
<reference evidence="2" key="1">
    <citation type="journal article" date="2019" name="Int. J. Syst. Evol. Microbiol.">
        <title>The Global Catalogue of Microorganisms (GCM) 10K type strain sequencing project: providing services to taxonomists for standard genome sequencing and annotation.</title>
        <authorList>
            <consortium name="The Broad Institute Genomics Platform"/>
            <consortium name="The Broad Institute Genome Sequencing Center for Infectious Disease"/>
            <person name="Wu L."/>
            <person name="Ma J."/>
        </authorList>
    </citation>
    <scope>NUCLEOTIDE SEQUENCE [LARGE SCALE GENOMIC DNA]</scope>
    <source>
        <strain evidence="2">JCM 9458</strain>
    </source>
</reference>
<protein>
    <recommendedName>
        <fullName evidence="3">Cyclase family protein</fullName>
    </recommendedName>
</protein>
<gene>
    <name evidence="1" type="ORF">GCM10020369_71540</name>
</gene>
<dbReference type="PANTHER" id="PTHR31118">
    <property type="entry name" value="CYCLASE-LIKE PROTEIN 2"/>
    <property type="match status" value="1"/>
</dbReference>
<dbReference type="RefSeq" id="WP_345732714.1">
    <property type="nucleotide sequence ID" value="NZ_BAAAYN010000052.1"/>
</dbReference>
<dbReference type="Pfam" id="PF04199">
    <property type="entry name" value="Cyclase"/>
    <property type="match status" value="1"/>
</dbReference>
<dbReference type="Gene3D" id="3.50.30.50">
    <property type="entry name" value="Putative cyclase"/>
    <property type="match status" value="1"/>
</dbReference>
<keyword evidence="2" id="KW-1185">Reference proteome</keyword>
<proteinExistence type="predicted"/>
<comment type="caution">
    <text evidence="1">The sequence shown here is derived from an EMBL/GenBank/DDBJ whole genome shotgun (WGS) entry which is preliminary data.</text>
</comment>
<dbReference type="InterPro" id="IPR007325">
    <property type="entry name" value="KFase/CYL"/>
</dbReference>
<dbReference type="Proteomes" id="UP001501676">
    <property type="component" value="Unassembled WGS sequence"/>
</dbReference>
<sequence length="263" mass="27602">MSAQQFRAEFDARVEFSNGGHLEVAGFRVDVPTADVSAADVATLFVASLGLLMSEHVELSALRVFPEAHKGTRGGPSAVPDTSSDRPRRLIDLSHVTEPGMPTTCLDTPFRDTHEHDLSTLPLRRIADLPAVVVRTTGAATRAVDVGALAPFDVAGKAVLLHTDADHHFGTPAYAEDAPYLTAAGAQWLADHAAAVVGIDAIGLDHADDPARPARTILLGADIPIVEHLTGLGRLPPHGARFTAAPLRLAHTGTAPVRAFAAV</sequence>
<dbReference type="PANTHER" id="PTHR31118:SF12">
    <property type="entry name" value="CYCLASE-LIKE PROTEIN 2"/>
    <property type="match status" value="1"/>
</dbReference>
<organism evidence="1 2">
    <name type="scientific">Cryptosporangium minutisporangium</name>
    <dbReference type="NCBI Taxonomy" id="113569"/>
    <lineage>
        <taxon>Bacteria</taxon>
        <taxon>Bacillati</taxon>
        <taxon>Actinomycetota</taxon>
        <taxon>Actinomycetes</taxon>
        <taxon>Cryptosporangiales</taxon>
        <taxon>Cryptosporangiaceae</taxon>
        <taxon>Cryptosporangium</taxon>
    </lineage>
</organism>
<evidence type="ECO:0000313" key="1">
    <source>
        <dbReference type="EMBL" id="GAA3396094.1"/>
    </source>
</evidence>